<dbReference type="Gene3D" id="3.30.559.10">
    <property type="entry name" value="Chloramphenicol acetyltransferase-like domain"/>
    <property type="match status" value="1"/>
</dbReference>
<dbReference type="GO" id="GO:0006086">
    <property type="term" value="P:pyruvate decarboxylation to acetyl-CoA"/>
    <property type="evidence" value="ECO:0007669"/>
    <property type="project" value="InterPro"/>
</dbReference>
<comment type="caution">
    <text evidence="10">The sequence shown here is derived from an EMBL/GenBank/DDBJ whole genome shotgun (WGS) entry which is preliminary data.</text>
</comment>
<evidence type="ECO:0000256" key="7">
    <source>
        <dbReference type="SAM" id="MobiDB-lite"/>
    </source>
</evidence>
<evidence type="ECO:0000256" key="5">
    <source>
        <dbReference type="ARBA" id="ARBA00023315"/>
    </source>
</evidence>
<dbReference type="EMBL" id="BFEA01000067">
    <property type="protein sequence ID" value="GBG65945.1"/>
    <property type="molecule type" value="Genomic_DNA"/>
</dbReference>
<dbReference type="InterPro" id="IPR001078">
    <property type="entry name" value="2-oxoacid_DH_actylTfrase"/>
</dbReference>
<keyword evidence="3 6" id="KW-0450">Lipoyl</keyword>
<feature type="compositionally biased region" description="Pro residues" evidence="7">
    <location>
        <begin position="203"/>
        <end position="212"/>
    </location>
</feature>
<dbReference type="NCBIfam" id="TIGR01349">
    <property type="entry name" value="PDHac_trf_mito"/>
    <property type="match status" value="1"/>
</dbReference>
<comment type="function">
    <text evidence="6">The pyruvate dehydrogenase complex catalyzes the overall conversion of pyruvate to acetyl-CoA and CO(2).</text>
</comment>
<evidence type="ECO:0000256" key="3">
    <source>
        <dbReference type="ARBA" id="ARBA00022823"/>
    </source>
</evidence>
<dbReference type="Gene3D" id="4.10.320.10">
    <property type="entry name" value="E3-binding domain"/>
    <property type="match status" value="1"/>
</dbReference>
<dbReference type="EC" id="2.3.1.12" evidence="6"/>
<evidence type="ECO:0000256" key="1">
    <source>
        <dbReference type="ARBA" id="ARBA00007317"/>
    </source>
</evidence>
<dbReference type="Pfam" id="PF02817">
    <property type="entry name" value="E3_binding"/>
    <property type="match status" value="1"/>
</dbReference>
<dbReference type="GO" id="GO:0004742">
    <property type="term" value="F:dihydrolipoyllysine-residue acetyltransferase activity"/>
    <property type="evidence" value="ECO:0007669"/>
    <property type="project" value="UniProtKB-UniRule"/>
</dbReference>
<dbReference type="InterPro" id="IPR000089">
    <property type="entry name" value="Biotin_lipoyl"/>
</dbReference>
<dbReference type="PROSITE" id="PS51826">
    <property type="entry name" value="PSBD"/>
    <property type="match status" value="1"/>
</dbReference>
<dbReference type="InterPro" id="IPR003016">
    <property type="entry name" value="2-oxoA_DH_lipoyl-BS"/>
</dbReference>
<dbReference type="GO" id="GO:0045254">
    <property type="term" value="C:pyruvate dehydrogenase complex"/>
    <property type="evidence" value="ECO:0007669"/>
    <property type="project" value="UniProtKB-UniRule"/>
</dbReference>
<keyword evidence="2 6" id="KW-0808">Transferase</keyword>
<evidence type="ECO:0000256" key="2">
    <source>
        <dbReference type="ARBA" id="ARBA00022679"/>
    </source>
</evidence>
<dbReference type="InterPro" id="IPR036625">
    <property type="entry name" value="E3-bd_dom_sf"/>
</dbReference>
<evidence type="ECO:0000256" key="4">
    <source>
        <dbReference type="ARBA" id="ARBA00022946"/>
    </source>
</evidence>
<dbReference type="AlphaFoldDB" id="A0A388K7A9"/>
<evidence type="ECO:0000259" key="9">
    <source>
        <dbReference type="PROSITE" id="PS51826"/>
    </source>
</evidence>
<dbReference type="PANTHER" id="PTHR23151">
    <property type="entry name" value="DIHYDROLIPOAMIDE ACETYL/SUCCINYL-TRANSFERASE-RELATED"/>
    <property type="match status" value="1"/>
</dbReference>
<keyword evidence="11" id="KW-1185">Reference proteome</keyword>
<dbReference type="OrthoDB" id="537444at2759"/>
<dbReference type="Gene3D" id="2.40.50.100">
    <property type="match status" value="1"/>
</dbReference>
<dbReference type="OMA" id="ATIEWEA"/>
<comment type="catalytic activity">
    <reaction evidence="6">
        <text>N(6)-[(R)-dihydrolipoyl]-L-lysyl-[protein] + acetyl-CoA = N(6)-[(R)-S(8)-acetyldihydrolipoyl]-L-lysyl-[protein] + CoA</text>
        <dbReference type="Rhea" id="RHEA:17017"/>
        <dbReference type="Rhea" id="RHEA-COMP:10475"/>
        <dbReference type="Rhea" id="RHEA-COMP:10478"/>
        <dbReference type="ChEBI" id="CHEBI:57287"/>
        <dbReference type="ChEBI" id="CHEBI:57288"/>
        <dbReference type="ChEBI" id="CHEBI:83100"/>
        <dbReference type="ChEBI" id="CHEBI:83111"/>
        <dbReference type="EC" id="2.3.1.12"/>
    </reaction>
</comment>
<protein>
    <recommendedName>
        <fullName evidence="6">Acetyltransferase component of pyruvate dehydrogenase complex</fullName>
        <ecNumber evidence="6">2.3.1.12</ecNumber>
    </recommendedName>
</protein>
<dbReference type="InterPro" id="IPR004167">
    <property type="entry name" value="PSBD"/>
</dbReference>
<dbReference type="CDD" id="cd06849">
    <property type="entry name" value="lipoyl_domain"/>
    <property type="match status" value="1"/>
</dbReference>
<dbReference type="STRING" id="69332.A0A388K7A9"/>
<reference evidence="10 11" key="1">
    <citation type="journal article" date="2018" name="Cell">
        <title>The Chara Genome: Secondary Complexity and Implications for Plant Terrestrialization.</title>
        <authorList>
            <person name="Nishiyama T."/>
            <person name="Sakayama H."/>
            <person name="Vries J.D."/>
            <person name="Buschmann H."/>
            <person name="Saint-Marcoux D."/>
            <person name="Ullrich K.K."/>
            <person name="Haas F.B."/>
            <person name="Vanderstraeten L."/>
            <person name="Becker D."/>
            <person name="Lang D."/>
            <person name="Vosolsobe S."/>
            <person name="Rombauts S."/>
            <person name="Wilhelmsson P.K.I."/>
            <person name="Janitza P."/>
            <person name="Kern R."/>
            <person name="Heyl A."/>
            <person name="Rumpler F."/>
            <person name="Villalobos L.I.A.C."/>
            <person name="Clay J.M."/>
            <person name="Skokan R."/>
            <person name="Toyoda A."/>
            <person name="Suzuki Y."/>
            <person name="Kagoshima H."/>
            <person name="Schijlen E."/>
            <person name="Tajeshwar N."/>
            <person name="Catarino B."/>
            <person name="Hetherington A.J."/>
            <person name="Saltykova A."/>
            <person name="Bonnot C."/>
            <person name="Breuninger H."/>
            <person name="Symeonidi A."/>
            <person name="Radhakrishnan G.V."/>
            <person name="Van Nieuwerburgh F."/>
            <person name="Deforce D."/>
            <person name="Chang C."/>
            <person name="Karol K.G."/>
            <person name="Hedrich R."/>
            <person name="Ulvskov P."/>
            <person name="Glockner G."/>
            <person name="Delwiche C.F."/>
            <person name="Petrasek J."/>
            <person name="Van de Peer Y."/>
            <person name="Friml J."/>
            <person name="Beilby M."/>
            <person name="Dolan L."/>
            <person name="Kohara Y."/>
            <person name="Sugano S."/>
            <person name="Fujiyama A."/>
            <person name="Delaux P.-M."/>
            <person name="Quint M."/>
            <person name="TheiBen G."/>
            <person name="Hagemann M."/>
            <person name="Harholt J."/>
            <person name="Dunand C."/>
            <person name="Zachgo S."/>
            <person name="Langdale J."/>
            <person name="Maumus F."/>
            <person name="Straeten D.V.D."/>
            <person name="Gould S.B."/>
            <person name="Rensing S.A."/>
        </authorList>
    </citation>
    <scope>NUCLEOTIDE SEQUENCE [LARGE SCALE GENOMIC DNA]</scope>
    <source>
        <strain evidence="10 11">S276</strain>
    </source>
</reference>
<feature type="region of interest" description="Disordered" evidence="7">
    <location>
        <begin position="176"/>
        <end position="220"/>
    </location>
</feature>
<gene>
    <name evidence="10" type="ORF">CBR_g54237</name>
</gene>
<evidence type="ECO:0000259" key="8">
    <source>
        <dbReference type="PROSITE" id="PS50968"/>
    </source>
</evidence>
<sequence>MAARRAADVAGTQLRRLLVYQGGACAAGGGGFRAGARERNALLRGPSAIAGVRKWAGARQGVTRGYASCVVVSGDDLAFPPYQEVAMPALSPTMSQGNLAKWRLKEGDKVGPGDVLCEIETDKATLDMESQEEGYLAKILVPDGTANIPVGKPIAIMVEEEEYLAKFADFVPGDAGAGAAAAKPEQPPPPPPSEAPAQKAEPIAPPPPPPPSQEVAPKAHVDSGDRIFISPAAKKLALENAVDLSSIKGSGPDGRVVRADVEEFLATKGDKKPVAAVDAKKGVAAVVDGVEYTDIPHTQIRKITASRLLMSKQTIPHYYLSVDACLDRLNEVRAKLNAKQAETGGKKLSINDFVIKATALALRRVPEVNSSWQDDVIRQYHNIDVTVAVQTDAGLMVPFVKNADKKGVAAISEEVRALADKAKQGKLKPSEFQGGTFTISNLGMFGIKQFAAIVNPPQAAILAVGAAEKRVVPKGDGEFAPGTFMTVTLSCDHRVVDGELQLVSPND</sequence>
<dbReference type="FunFam" id="3.30.559.10:FF:000003">
    <property type="entry name" value="Acetyltransferase component of pyruvate dehydrogenase complex"/>
    <property type="match status" value="1"/>
</dbReference>
<proteinExistence type="inferred from homology"/>
<dbReference type="Proteomes" id="UP000265515">
    <property type="component" value="Unassembled WGS sequence"/>
</dbReference>
<evidence type="ECO:0000313" key="10">
    <source>
        <dbReference type="EMBL" id="GBG65945.1"/>
    </source>
</evidence>
<dbReference type="InterPro" id="IPR011053">
    <property type="entry name" value="Single_hybrid_motif"/>
</dbReference>
<keyword evidence="4" id="KW-0809">Transit peptide</keyword>
<evidence type="ECO:0000256" key="6">
    <source>
        <dbReference type="RuleBase" id="RU361137"/>
    </source>
</evidence>
<feature type="compositionally biased region" description="Pro residues" evidence="7">
    <location>
        <begin position="185"/>
        <end position="194"/>
    </location>
</feature>
<dbReference type="GO" id="GO:0005739">
    <property type="term" value="C:mitochondrion"/>
    <property type="evidence" value="ECO:0007669"/>
    <property type="project" value="UniProtKB-SubCell"/>
</dbReference>
<evidence type="ECO:0000313" key="11">
    <source>
        <dbReference type="Proteomes" id="UP000265515"/>
    </source>
</evidence>
<dbReference type="PANTHER" id="PTHR23151:SF90">
    <property type="entry name" value="DIHYDROLIPOYLLYSINE-RESIDUE ACETYLTRANSFERASE COMPONENT OF PYRUVATE DEHYDROGENASE COMPLEX, MITOCHONDRIAL-RELATED"/>
    <property type="match status" value="1"/>
</dbReference>
<dbReference type="PROSITE" id="PS00189">
    <property type="entry name" value="LIPOYL"/>
    <property type="match status" value="1"/>
</dbReference>
<comment type="similarity">
    <text evidence="1 6">Belongs to the 2-oxoacid dehydrogenase family.</text>
</comment>
<dbReference type="Gramene" id="GBG65945">
    <property type="protein sequence ID" value="GBG65945"/>
    <property type="gene ID" value="CBR_g54237"/>
</dbReference>
<feature type="domain" description="Lipoyl-binding" evidence="8">
    <location>
        <begin position="82"/>
        <end position="158"/>
    </location>
</feature>
<dbReference type="Pfam" id="PF00198">
    <property type="entry name" value="2-oxoacid_dh"/>
    <property type="match status" value="1"/>
</dbReference>
<feature type="domain" description="Peripheral subunit-binding (PSBD)" evidence="9">
    <location>
        <begin position="228"/>
        <end position="265"/>
    </location>
</feature>
<dbReference type="InterPro" id="IPR045257">
    <property type="entry name" value="E2/Pdx1"/>
</dbReference>
<dbReference type="Pfam" id="PF00364">
    <property type="entry name" value="Biotin_lipoyl"/>
    <property type="match status" value="1"/>
</dbReference>
<accession>A0A388K7A9</accession>
<dbReference type="SUPFAM" id="SSF52777">
    <property type="entry name" value="CoA-dependent acyltransferases"/>
    <property type="match status" value="1"/>
</dbReference>
<organism evidence="10 11">
    <name type="scientific">Chara braunii</name>
    <name type="common">Braun's stonewort</name>
    <dbReference type="NCBI Taxonomy" id="69332"/>
    <lineage>
        <taxon>Eukaryota</taxon>
        <taxon>Viridiplantae</taxon>
        <taxon>Streptophyta</taxon>
        <taxon>Charophyceae</taxon>
        <taxon>Charales</taxon>
        <taxon>Characeae</taxon>
        <taxon>Chara</taxon>
    </lineage>
</organism>
<dbReference type="FunFam" id="2.40.50.100:FF:000010">
    <property type="entry name" value="Acetyltransferase component of pyruvate dehydrogenase complex"/>
    <property type="match status" value="1"/>
</dbReference>
<keyword evidence="5 6" id="KW-0012">Acyltransferase</keyword>
<dbReference type="InterPro" id="IPR006257">
    <property type="entry name" value="LAT1"/>
</dbReference>
<dbReference type="InterPro" id="IPR023213">
    <property type="entry name" value="CAT-like_dom_sf"/>
</dbReference>
<name>A0A388K7A9_CHABU</name>
<dbReference type="SUPFAM" id="SSF47005">
    <property type="entry name" value="Peripheral subunit-binding domain of 2-oxo acid dehydrogenase complex"/>
    <property type="match status" value="1"/>
</dbReference>
<comment type="subcellular location">
    <subcellularLocation>
        <location evidence="6">Mitochondrion</location>
    </subcellularLocation>
</comment>
<dbReference type="PROSITE" id="PS50968">
    <property type="entry name" value="BIOTINYL_LIPOYL"/>
    <property type="match status" value="1"/>
</dbReference>
<comment type="cofactor">
    <cofactor evidence="6">
        <name>(R)-lipoate</name>
        <dbReference type="ChEBI" id="CHEBI:83088"/>
    </cofactor>
    <text evidence="6">Binds 1 lipoyl cofactor covalently.</text>
</comment>
<dbReference type="SUPFAM" id="SSF51230">
    <property type="entry name" value="Single hybrid motif"/>
    <property type="match status" value="1"/>
</dbReference>